<gene>
    <name evidence="2" type="ORF">IT775_05540</name>
</gene>
<organism evidence="2 3">
    <name type="scientific">Thalassovita aquimarina</name>
    <dbReference type="NCBI Taxonomy" id="2785917"/>
    <lineage>
        <taxon>Bacteria</taxon>
        <taxon>Pseudomonadati</taxon>
        <taxon>Pseudomonadota</taxon>
        <taxon>Alphaproteobacteria</taxon>
        <taxon>Rhodobacterales</taxon>
        <taxon>Roseobacteraceae</taxon>
        <taxon>Thalassovita</taxon>
    </lineage>
</organism>
<evidence type="ECO:0000313" key="3">
    <source>
        <dbReference type="Proteomes" id="UP001195941"/>
    </source>
</evidence>
<evidence type="ECO:0000313" key="2">
    <source>
        <dbReference type="EMBL" id="MBR9650588.1"/>
    </source>
</evidence>
<feature type="chain" id="PRO_5045128317" evidence="1">
    <location>
        <begin position="27"/>
        <end position="160"/>
    </location>
</feature>
<keyword evidence="1" id="KW-0732">Signal</keyword>
<dbReference type="EMBL" id="JADMKU010000003">
    <property type="protein sequence ID" value="MBR9650588.1"/>
    <property type="molecule type" value="Genomic_DNA"/>
</dbReference>
<evidence type="ECO:0000256" key="1">
    <source>
        <dbReference type="SAM" id="SignalP"/>
    </source>
</evidence>
<sequence length="160" mass="18494">MSRKFIATVLAASLAVTSISAVPAQAGEDDLVKLLAGATTLFIIGKALSDKPARASTSNDRDRYYDRRHDYDHRHDGRHDRDRWHRDSRKRVLPGYCRSSIWTQQGRMRFLDRRCLRQNYAHARDLPKQCRITTGNKSGHGRRGYSIRCLKRHGYEIGRK</sequence>
<comment type="caution">
    <text evidence="2">The sequence shown here is derived from an EMBL/GenBank/DDBJ whole genome shotgun (WGS) entry which is preliminary data.</text>
</comment>
<name>A0ABS5HNT8_9RHOB</name>
<dbReference type="RefSeq" id="WP_212700096.1">
    <property type="nucleotide sequence ID" value="NZ_JADMKU010000003.1"/>
</dbReference>
<keyword evidence="3" id="KW-1185">Reference proteome</keyword>
<accession>A0ABS5HNT8</accession>
<protein>
    <submittedName>
        <fullName evidence="2">Uncharacterized protein</fullName>
    </submittedName>
</protein>
<feature type="signal peptide" evidence="1">
    <location>
        <begin position="1"/>
        <end position="26"/>
    </location>
</feature>
<proteinExistence type="predicted"/>
<reference evidence="2 3" key="1">
    <citation type="journal article" date="2021" name="Arch. Microbiol.">
        <title>Thalassobius aquimarinus sp. nov., isolated from the Sea of Japan seashore.</title>
        <authorList>
            <person name="Kurilenko V.V."/>
            <person name="Romanenko L.A."/>
            <person name="Chernysheva N.Y."/>
            <person name="Velansky P.V."/>
            <person name="Tekutyeva L.A."/>
            <person name="Isaeva M.P."/>
            <person name="Mikhailov V.V."/>
        </authorList>
    </citation>
    <scope>NUCLEOTIDE SEQUENCE [LARGE SCALE GENOMIC DNA]</scope>
    <source>
        <strain evidence="2 3">KMM 8518</strain>
    </source>
</reference>
<dbReference type="Proteomes" id="UP001195941">
    <property type="component" value="Unassembled WGS sequence"/>
</dbReference>